<dbReference type="EMBL" id="MT141177">
    <property type="protein sequence ID" value="QJA55746.1"/>
    <property type="molecule type" value="Genomic_DNA"/>
</dbReference>
<sequence length="207" mass="23648">MAILETLTSSGLGVAILLIVTLFVGGAGVGVTWIILQQRRYKQFLCEIWQQDGFGQFTIKHDDAGIFVDSQTKNKRLFLKKHNVGLEPDNVPYLITDKGRKKVYLLQTGLKNFRYIKPVITENMITFTVGEEDVNWAINSYERQKKLFAQSWLIQYMPFILLAFVSIIILIMFIQLFKQLPMIKDIVLEMKEVVQGLAQAKSGTTVI</sequence>
<keyword evidence="1" id="KW-0472">Membrane</keyword>
<evidence type="ECO:0000313" key="2">
    <source>
        <dbReference type="EMBL" id="QJA55746.1"/>
    </source>
</evidence>
<evidence type="ECO:0000256" key="1">
    <source>
        <dbReference type="SAM" id="Phobius"/>
    </source>
</evidence>
<proteinExistence type="predicted"/>
<reference evidence="2" key="1">
    <citation type="submission" date="2020-03" db="EMBL/GenBank/DDBJ databases">
        <title>The deep terrestrial virosphere.</title>
        <authorList>
            <person name="Holmfeldt K."/>
            <person name="Nilsson E."/>
            <person name="Simone D."/>
            <person name="Lopez-Fernandez M."/>
            <person name="Wu X."/>
            <person name="de Brujin I."/>
            <person name="Lundin D."/>
            <person name="Andersson A."/>
            <person name="Bertilsson S."/>
            <person name="Dopson M."/>
        </authorList>
    </citation>
    <scope>NUCLEOTIDE SEQUENCE</scope>
    <source>
        <strain evidence="2">MM415B01995</strain>
    </source>
</reference>
<feature type="transmembrane region" description="Helical" evidence="1">
    <location>
        <begin position="153"/>
        <end position="177"/>
    </location>
</feature>
<feature type="transmembrane region" description="Helical" evidence="1">
    <location>
        <begin position="12"/>
        <end position="36"/>
    </location>
</feature>
<dbReference type="AlphaFoldDB" id="A0A6M3IE79"/>
<name>A0A6M3IE79_9ZZZZ</name>
<accession>A0A6M3IE79</accession>
<protein>
    <submittedName>
        <fullName evidence="2">Uncharacterized protein</fullName>
    </submittedName>
</protein>
<keyword evidence="1" id="KW-1133">Transmembrane helix</keyword>
<organism evidence="2">
    <name type="scientific">viral metagenome</name>
    <dbReference type="NCBI Taxonomy" id="1070528"/>
    <lineage>
        <taxon>unclassified sequences</taxon>
        <taxon>metagenomes</taxon>
        <taxon>organismal metagenomes</taxon>
    </lineage>
</organism>
<keyword evidence="1" id="KW-0812">Transmembrane</keyword>
<gene>
    <name evidence="2" type="ORF">MM415B01995_0012</name>
</gene>